<dbReference type="HOGENOM" id="CLU_1297772_0_0_0"/>
<accession>A0A081BXZ2</accession>
<feature type="domain" description="AAA-ATPase-like" evidence="1">
    <location>
        <begin position="16"/>
        <end position="84"/>
    </location>
</feature>
<proteinExistence type="predicted"/>
<gene>
    <name evidence="2" type="ORF">U27_04162</name>
</gene>
<evidence type="ECO:0000313" key="2">
    <source>
        <dbReference type="EMBL" id="GAK57197.1"/>
    </source>
</evidence>
<reference evidence="2" key="1">
    <citation type="journal article" date="2015" name="PeerJ">
        <title>First genomic representation of candidate bacterial phylum KSB3 points to enhanced environmental sensing as a trigger of wastewater bulking.</title>
        <authorList>
            <person name="Sekiguchi Y."/>
            <person name="Ohashi A."/>
            <person name="Parks D.H."/>
            <person name="Yamauchi T."/>
            <person name="Tyson G.W."/>
            <person name="Hugenholtz P."/>
        </authorList>
    </citation>
    <scope>NUCLEOTIDE SEQUENCE [LARGE SCALE GENOMIC DNA]</scope>
</reference>
<dbReference type="AlphaFoldDB" id="A0A081BXZ2"/>
<evidence type="ECO:0000259" key="1">
    <source>
        <dbReference type="Pfam" id="PF09820"/>
    </source>
</evidence>
<evidence type="ECO:0000313" key="3">
    <source>
        <dbReference type="Proteomes" id="UP000030661"/>
    </source>
</evidence>
<dbReference type="eggNOG" id="COG1429">
    <property type="taxonomic scope" value="Bacteria"/>
</dbReference>
<keyword evidence="3" id="KW-1185">Reference proteome</keyword>
<dbReference type="Pfam" id="PF09820">
    <property type="entry name" value="AAA-ATPase_like"/>
    <property type="match status" value="1"/>
</dbReference>
<dbReference type="EMBL" id="DF820465">
    <property type="protein sequence ID" value="GAK57197.1"/>
    <property type="molecule type" value="Genomic_DNA"/>
</dbReference>
<dbReference type="InterPro" id="IPR018631">
    <property type="entry name" value="AAA-ATPase-like_dom"/>
</dbReference>
<name>A0A081BXZ2_VECG1</name>
<organism evidence="2">
    <name type="scientific">Vecturithrix granuli</name>
    <dbReference type="NCBI Taxonomy" id="1499967"/>
    <lineage>
        <taxon>Bacteria</taxon>
        <taxon>Candidatus Moduliflexota</taxon>
        <taxon>Candidatus Vecturitrichia</taxon>
        <taxon>Candidatus Vecturitrichales</taxon>
        <taxon>Candidatus Vecturitrichaceae</taxon>
        <taxon>Candidatus Vecturithrix</taxon>
    </lineage>
</organism>
<sequence>MLFVLDRSGCFQQSHRLLIDEYDNFANEVLMAGRAASTTRYQTLIEGEGMLKTVFKTIKSGVEGRGIDHVFLTGVSPIVMSDVTSGFHISENLSLLMDSEPALEQRYADLIMISRPDMRQYQLLDFLLEFKYVGLKQLGLTRDAVRGMPLDEICTLAPVKAKLAESKRKLREYHQTLDRIYGGKLRLRVYSIAAIGFDRLIWQEISHTQQEE</sequence>
<protein>
    <submittedName>
        <fullName evidence="2">AAA-ATPase-like protein</fullName>
    </submittedName>
</protein>
<dbReference type="STRING" id="1499967.U27_04162"/>
<dbReference type="Proteomes" id="UP000030661">
    <property type="component" value="Unassembled WGS sequence"/>
</dbReference>